<evidence type="ECO:0000256" key="2">
    <source>
        <dbReference type="SAM" id="MobiDB-lite"/>
    </source>
</evidence>
<dbReference type="OrthoDB" id="3266505at2759"/>
<name>A0A1Q8S678_9PEZI</name>
<evidence type="ECO:0000313" key="5">
    <source>
        <dbReference type="Proteomes" id="UP000186583"/>
    </source>
</evidence>
<feature type="domain" description="Xylanolytic transcriptional activator regulatory" evidence="3">
    <location>
        <begin position="233"/>
        <end position="307"/>
    </location>
</feature>
<dbReference type="Pfam" id="PF04082">
    <property type="entry name" value="Fungal_trans"/>
    <property type="match status" value="1"/>
</dbReference>
<dbReference type="PANTHER" id="PTHR46910:SF9">
    <property type="entry name" value="MISCELLANEOUS ZN(II)2CYS6 TRANSCRIPTION FACTOR (EUROFUNG)"/>
    <property type="match status" value="1"/>
</dbReference>
<organism evidence="4 5">
    <name type="scientific">Colletotrichum chlorophyti</name>
    <dbReference type="NCBI Taxonomy" id="708187"/>
    <lineage>
        <taxon>Eukaryota</taxon>
        <taxon>Fungi</taxon>
        <taxon>Dikarya</taxon>
        <taxon>Ascomycota</taxon>
        <taxon>Pezizomycotina</taxon>
        <taxon>Sordariomycetes</taxon>
        <taxon>Hypocreomycetidae</taxon>
        <taxon>Glomerellales</taxon>
        <taxon>Glomerellaceae</taxon>
        <taxon>Colletotrichum</taxon>
    </lineage>
</organism>
<proteinExistence type="predicted"/>
<evidence type="ECO:0000259" key="3">
    <source>
        <dbReference type="SMART" id="SM00906"/>
    </source>
</evidence>
<keyword evidence="5" id="KW-1185">Reference proteome</keyword>
<reference evidence="4 5" key="1">
    <citation type="submission" date="2016-11" db="EMBL/GenBank/DDBJ databases">
        <title>Draft Genome Assembly of Colletotrichum chlorophyti a pathogen of herbaceous plants.</title>
        <authorList>
            <person name="Gan P."/>
            <person name="Narusaka M."/>
            <person name="Tsushima A."/>
            <person name="Narusaka Y."/>
            <person name="Takano Y."/>
            <person name="Shirasu K."/>
        </authorList>
    </citation>
    <scope>NUCLEOTIDE SEQUENCE [LARGE SCALE GENOMIC DNA]</scope>
    <source>
        <strain evidence="4 5">NTL11</strain>
    </source>
</reference>
<dbReference type="InterPro" id="IPR050987">
    <property type="entry name" value="AtrR-like"/>
</dbReference>
<feature type="region of interest" description="Disordered" evidence="2">
    <location>
        <begin position="585"/>
        <end position="659"/>
    </location>
</feature>
<dbReference type="EMBL" id="MPGH01000013">
    <property type="protein sequence ID" value="OLN96912.1"/>
    <property type="molecule type" value="Genomic_DNA"/>
</dbReference>
<gene>
    <name evidence="4" type="ORF">CCHL11_08483</name>
</gene>
<sequence>MAPEIGSLRALSNGESQFVGSSSGVYFINTVRKAFSTADDAPSSAVVGTDEHGENDLQGNPSPEDCIVGGQERADLETPRGSQGDAHDRVSNCQPEGRISPFPVGINFFEASDNLPEYEIARRLVMTYFRIWHPLVPFLKGHECLKDLDALYSPDFDKRNLSSMSTLITFRCIFNIARLENAVRVDLGSATIHSPSDLLPALSLLALRCDTPSIQALLSAQVYFVSTMSLRHASSVSGLLSKSIFQSGMHRCPFRYDHLSPDERAMRKRMFWSFYVLDRFISQSLGHPNGIQDSDIDVCPPGPGDLHEPVSSLKDSLGNAPATNTSLHLPVNHPDRLAESTPTQVRVREPTTESDHEDGTTGTPADASGDEAVFARSAAIDRHRRETQAVLENHVRHSQLVGRILEVFHKSIHARDMDTQTILFLKADVAAFGNELTQPRLSPSHSAHIPELTPDPTVFPFISYHYAVLLFNRPSLSLDSRRAEFRSALQTSVRTAKTIIHTIEQYAENGGPLFWPGYMSAAWMSGLVLALAARLNLYSSAKAIRHSSISSSLNLLESMTKRWSMANHCKEVLFLLLQSIENGSKSRKRGRCGAQLEPDPPKRTRPASPDLHTRTGQRIDSQRSSKRQVNGVRGSDRQAGALSDEPLSPWRTAPAIGKAQRTQVLLTPTNQQEASRDWNKYNYNRAYAHHDRDGFQFSRLGSYNDCYQFQQPIATQFAGLSELDFLNNAPLLGSQYPRIPTTFPDRGRNDHSPFMDQIGGGDALFNVFDGATWGSLLDIVNDAGAEV</sequence>
<dbReference type="STRING" id="708187.A0A1Q8S678"/>
<comment type="caution">
    <text evidence="4">The sequence shown here is derived from an EMBL/GenBank/DDBJ whole genome shotgun (WGS) entry which is preliminary data.</text>
</comment>
<dbReference type="GO" id="GO:0003700">
    <property type="term" value="F:DNA-binding transcription factor activity"/>
    <property type="evidence" value="ECO:0007669"/>
    <property type="project" value="InterPro"/>
</dbReference>
<dbReference type="Proteomes" id="UP000186583">
    <property type="component" value="Unassembled WGS sequence"/>
</dbReference>
<dbReference type="AlphaFoldDB" id="A0A1Q8S678"/>
<feature type="region of interest" description="Disordered" evidence="2">
    <location>
        <begin position="292"/>
        <end position="368"/>
    </location>
</feature>
<dbReference type="GO" id="GO:0006351">
    <property type="term" value="P:DNA-templated transcription"/>
    <property type="evidence" value="ECO:0007669"/>
    <property type="project" value="InterPro"/>
</dbReference>
<feature type="region of interest" description="Disordered" evidence="2">
    <location>
        <begin position="39"/>
        <end position="64"/>
    </location>
</feature>
<dbReference type="InterPro" id="IPR007219">
    <property type="entry name" value="XnlR_reg_dom"/>
</dbReference>
<dbReference type="PANTHER" id="PTHR46910">
    <property type="entry name" value="TRANSCRIPTION FACTOR PDR1"/>
    <property type="match status" value="1"/>
</dbReference>
<keyword evidence="1" id="KW-0539">Nucleus</keyword>
<dbReference type="SMART" id="SM00906">
    <property type="entry name" value="Fungal_trans"/>
    <property type="match status" value="1"/>
</dbReference>
<dbReference type="GO" id="GO:0008270">
    <property type="term" value="F:zinc ion binding"/>
    <property type="evidence" value="ECO:0007669"/>
    <property type="project" value="InterPro"/>
</dbReference>
<dbReference type="GO" id="GO:0003677">
    <property type="term" value="F:DNA binding"/>
    <property type="evidence" value="ECO:0007669"/>
    <property type="project" value="InterPro"/>
</dbReference>
<evidence type="ECO:0000313" key="4">
    <source>
        <dbReference type="EMBL" id="OLN96912.1"/>
    </source>
</evidence>
<feature type="compositionally biased region" description="Basic and acidic residues" evidence="2">
    <location>
        <begin position="346"/>
        <end position="359"/>
    </location>
</feature>
<evidence type="ECO:0000256" key="1">
    <source>
        <dbReference type="ARBA" id="ARBA00023242"/>
    </source>
</evidence>
<dbReference type="CDD" id="cd12148">
    <property type="entry name" value="fungal_TF_MHR"/>
    <property type="match status" value="1"/>
</dbReference>
<accession>A0A1Q8S678</accession>
<protein>
    <submittedName>
        <fullName evidence="4">Putative transcriptional regulatory protein YJL206C-like protein 3</fullName>
    </submittedName>
</protein>